<reference evidence="2 3" key="1">
    <citation type="submission" date="2024-04" db="EMBL/GenBank/DDBJ databases">
        <title>Phyllosticta paracitricarpa is synonymous to the EU quarantine fungus P. citricarpa based on phylogenomic analyses.</title>
        <authorList>
            <consortium name="Lawrence Berkeley National Laboratory"/>
            <person name="Van Ingen-Buijs V.A."/>
            <person name="Van Westerhoven A.C."/>
            <person name="Haridas S."/>
            <person name="Skiadas P."/>
            <person name="Martin F."/>
            <person name="Groenewald J.Z."/>
            <person name="Crous P.W."/>
            <person name="Seidl M.F."/>
        </authorList>
    </citation>
    <scope>NUCLEOTIDE SEQUENCE [LARGE SCALE GENOMIC DNA]</scope>
    <source>
        <strain evidence="2 3">CBS 123371</strain>
    </source>
</reference>
<dbReference type="EMBL" id="JBBPHU010000002">
    <property type="protein sequence ID" value="KAK7522400.1"/>
    <property type="molecule type" value="Genomic_DNA"/>
</dbReference>
<evidence type="ECO:0000256" key="1">
    <source>
        <dbReference type="SAM" id="MobiDB-lite"/>
    </source>
</evidence>
<sequence>MPVEVRRLMEEATVALDGASTRRMHSDTITLISRLPRGRLDTRATGSVSDSWPDGGVLRREAEDDFEQSHLVCLGGISSWHASASDRPGQGTRTCRWRVDTFRGSETWAEQKTANVFEQCSDDVGPRQPQQRNAPLIKLRYTAEPRDDVTQAPRLDTQSLAENFELTAHFGLPNIERRISCAPRPRSSIMRRDSTDPCPGAPPSSRQDCFGAAAGHRRRHMADEAVKS</sequence>
<name>A0ABR1KXM7_9PEZI</name>
<accession>A0ABR1KXM7</accession>
<comment type="caution">
    <text evidence="2">The sequence shown here is derived from an EMBL/GenBank/DDBJ whole genome shotgun (WGS) entry which is preliminary data.</text>
</comment>
<organism evidence="2 3">
    <name type="scientific">Phyllosticta citriasiana</name>
    <dbReference type="NCBI Taxonomy" id="595635"/>
    <lineage>
        <taxon>Eukaryota</taxon>
        <taxon>Fungi</taxon>
        <taxon>Dikarya</taxon>
        <taxon>Ascomycota</taxon>
        <taxon>Pezizomycotina</taxon>
        <taxon>Dothideomycetes</taxon>
        <taxon>Dothideomycetes incertae sedis</taxon>
        <taxon>Botryosphaeriales</taxon>
        <taxon>Phyllostictaceae</taxon>
        <taxon>Phyllosticta</taxon>
    </lineage>
</organism>
<dbReference type="Proteomes" id="UP001363622">
    <property type="component" value="Unassembled WGS sequence"/>
</dbReference>
<evidence type="ECO:0000313" key="2">
    <source>
        <dbReference type="EMBL" id="KAK7522400.1"/>
    </source>
</evidence>
<keyword evidence="3" id="KW-1185">Reference proteome</keyword>
<feature type="region of interest" description="Disordered" evidence="1">
    <location>
        <begin position="186"/>
        <end position="228"/>
    </location>
</feature>
<protein>
    <submittedName>
        <fullName evidence="2">Uncharacterized protein</fullName>
    </submittedName>
</protein>
<gene>
    <name evidence="2" type="ORF">IWZ03DRAFT_117595</name>
</gene>
<proteinExistence type="predicted"/>
<evidence type="ECO:0000313" key="3">
    <source>
        <dbReference type="Proteomes" id="UP001363622"/>
    </source>
</evidence>